<evidence type="ECO:0000256" key="1">
    <source>
        <dbReference type="ARBA" id="ARBA00004123"/>
    </source>
</evidence>
<evidence type="ECO:0000256" key="3">
    <source>
        <dbReference type="ARBA" id="ARBA00007321"/>
    </source>
</evidence>
<proteinExistence type="inferred from homology"/>
<evidence type="ECO:0000256" key="4">
    <source>
        <dbReference type="ARBA" id="ARBA00016395"/>
    </source>
</evidence>
<evidence type="ECO:0000313" key="9">
    <source>
        <dbReference type="Proteomes" id="UP001230051"/>
    </source>
</evidence>
<evidence type="ECO:0000256" key="7">
    <source>
        <dbReference type="ARBA" id="ARBA00023328"/>
    </source>
</evidence>
<dbReference type="CDD" id="cd23836">
    <property type="entry name" value="DRWD-C_CENP-O"/>
    <property type="match status" value="1"/>
</dbReference>
<comment type="caution">
    <text evidence="8">The sequence shown here is derived from an EMBL/GenBank/DDBJ whole genome shotgun (WGS) entry which is preliminary data.</text>
</comment>
<keyword evidence="6" id="KW-0539">Nucleus</keyword>
<dbReference type="GO" id="GO:0005634">
    <property type="term" value="C:nucleus"/>
    <property type="evidence" value="ECO:0007669"/>
    <property type="project" value="UniProtKB-SubCell"/>
</dbReference>
<evidence type="ECO:0000313" key="8">
    <source>
        <dbReference type="EMBL" id="KAK1170620.1"/>
    </source>
</evidence>
<reference evidence="8" key="1">
    <citation type="submission" date="2022-02" db="EMBL/GenBank/DDBJ databases">
        <title>Atlantic sturgeon de novo genome assembly.</title>
        <authorList>
            <person name="Stock M."/>
            <person name="Klopp C."/>
            <person name="Guiguen Y."/>
            <person name="Cabau C."/>
            <person name="Parinello H."/>
            <person name="Santidrian Yebra-Pimentel E."/>
            <person name="Kuhl H."/>
            <person name="Dirks R.P."/>
            <person name="Guessner J."/>
            <person name="Wuertz S."/>
            <person name="Du K."/>
            <person name="Schartl M."/>
        </authorList>
    </citation>
    <scope>NUCLEOTIDE SEQUENCE</scope>
    <source>
        <strain evidence="8">STURGEONOMICS-FGT-2020</strain>
        <tissue evidence="8">Whole blood</tissue>
    </source>
</reference>
<keyword evidence="5" id="KW-0158">Chromosome</keyword>
<dbReference type="PANTHER" id="PTHR14582">
    <property type="entry name" value="INNER KINETOCHORE SUBUNIT MAL2"/>
    <property type="match status" value="1"/>
</dbReference>
<gene>
    <name evidence="8" type="primary">cenpo</name>
    <name evidence="8" type="ORF">AOXY_G7526</name>
</gene>
<sequence>MEEAKAFLKEDVLSHLEMLEARSRSLALQQQEGLLQQERLAELRETVEVLQVSRDQLRAKIATGRAARQLEEESDTDDEDEESLSPDEETLMAIMNARVINLQNMLQVHRLAGFDIKVARPGRAVCFTVYTAFEGIYLNTYCLDVDIKQIQISRHNIPPHIPVAELAEQYLRQDIPTFLSMLSRHLNAYVGRKYQIDQIKEHFGGSVLIENTLCGMLILEYSTCCKGVEHKFIVALEYRDVTRCMPTKVTVTFTGEGSIPVEKRQAQHCSLFQQTPAHTVLQMLKKKGHIIGKYTQQ</sequence>
<evidence type="ECO:0000256" key="5">
    <source>
        <dbReference type="ARBA" id="ARBA00022454"/>
    </source>
</evidence>
<accession>A0AAD8LKR6</accession>
<dbReference type="EMBL" id="JAGXEW010000006">
    <property type="protein sequence ID" value="KAK1170620.1"/>
    <property type="molecule type" value="Genomic_DNA"/>
</dbReference>
<name>A0AAD8LKR6_ACIOX</name>
<dbReference type="GO" id="GO:0031511">
    <property type="term" value="C:Mis6-Sim4 complex"/>
    <property type="evidence" value="ECO:0007669"/>
    <property type="project" value="TreeGrafter"/>
</dbReference>
<comment type="subcellular location">
    <subcellularLocation>
        <location evidence="2">Chromosome</location>
        <location evidence="2">Centromere</location>
    </subcellularLocation>
    <subcellularLocation>
        <location evidence="1">Nucleus</location>
    </subcellularLocation>
</comment>
<evidence type="ECO:0000256" key="6">
    <source>
        <dbReference type="ARBA" id="ARBA00023242"/>
    </source>
</evidence>
<dbReference type="Proteomes" id="UP001230051">
    <property type="component" value="Unassembled WGS sequence"/>
</dbReference>
<dbReference type="CDD" id="cd23835">
    <property type="entry name" value="DRWD-N_CENP-O"/>
    <property type="match status" value="1"/>
</dbReference>
<keyword evidence="9" id="KW-1185">Reference proteome</keyword>
<dbReference type="AlphaFoldDB" id="A0AAD8LKR6"/>
<organism evidence="8 9">
    <name type="scientific">Acipenser oxyrinchus oxyrinchus</name>
    <dbReference type="NCBI Taxonomy" id="40147"/>
    <lineage>
        <taxon>Eukaryota</taxon>
        <taxon>Metazoa</taxon>
        <taxon>Chordata</taxon>
        <taxon>Craniata</taxon>
        <taxon>Vertebrata</taxon>
        <taxon>Euteleostomi</taxon>
        <taxon>Actinopterygii</taxon>
        <taxon>Chondrostei</taxon>
        <taxon>Acipenseriformes</taxon>
        <taxon>Acipenseridae</taxon>
        <taxon>Acipenser</taxon>
    </lineage>
</organism>
<keyword evidence="7" id="KW-0137">Centromere</keyword>
<dbReference type="Pfam" id="PF09496">
    <property type="entry name" value="CENP-O"/>
    <property type="match status" value="1"/>
</dbReference>
<dbReference type="PANTHER" id="PTHR14582:SF1">
    <property type="entry name" value="CENTROMERE PROTEIN O"/>
    <property type="match status" value="1"/>
</dbReference>
<protein>
    <recommendedName>
        <fullName evidence="4">Centromere protein O</fullName>
    </recommendedName>
</protein>
<evidence type="ECO:0000256" key="2">
    <source>
        <dbReference type="ARBA" id="ARBA00004584"/>
    </source>
</evidence>
<dbReference type="InterPro" id="IPR018464">
    <property type="entry name" value="CENP-O"/>
</dbReference>
<comment type="similarity">
    <text evidence="3">Belongs to the CENP-O/MCM21 family.</text>
</comment>